<dbReference type="Proteomes" id="UP000182658">
    <property type="component" value="Unassembled WGS sequence"/>
</dbReference>
<evidence type="ECO:0000313" key="3">
    <source>
        <dbReference type="Proteomes" id="UP000182658"/>
    </source>
</evidence>
<proteinExistence type="predicted"/>
<organism evidence="2 3">
    <name type="scientific">Coniochaeta ligniaria NRRL 30616</name>
    <dbReference type="NCBI Taxonomy" id="1408157"/>
    <lineage>
        <taxon>Eukaryota</taxon>
        <taxon>Fungi</taxon>
        <taxon>Dikarya</taxon>
        <taxon>Ascomycota</taxon>
        <taxon>Pezizomycotina</taxon>
        <taxon>Sordariomycetes</taxon>
        <taxon>Sordariomycetidae</taxon>
        <taxon>Coniochaetales</taxon>
        <taxon>Coniochaetaceae</taxon>
        <taxon>Coniochaeta</taxon>
    </lineage>
</organism>
<gene>
    <name evidence="2" type="ORF">CONLIGDRAFT_647370</name>
</gene>
<keyword evidence="1" id="KW-0472">Membrane</keyword>
<evidence type="ECO:0000313" key="2">
    <source>
        <dbReference type="EMBL" id="OIW25628.1"/>
    </source>
</evidence>
<sequence>MNNPLTSYTDPGTTAAMAALGGTTITALCDVAKTRLAHPDPMGRTSSPSMNTLVAWKSPQTVVQPSGLTTGQKIGIGVGVGVALAVGVGAGFAIKTAMDRERDEAVRRQRLLLAAGIEDAYSDARSDHLNSSARRMNA</sequence>
<reference evidence="2 3" key="1">
    <citation type="submission" date="2016-10" db="EMBL/GenBank/DDBJ databases">
        <title>Draft genome sequence of Coniochaeta ligniaria NRRL30616, a lignocellulolytic fungus for bioabatement of inhibitors in plant biomass hydrolysates.</title>
        <authorList>
            <consortium name="DOE Joint Genome Institute"/>
            <person name="Jimenez D.J."/>
            <person name="Hector R.E."/>
            <person name="Riley R."/>
            <person name="Sun H."/>
            <person name="Grigoriev I.V."/>
            <person name="Van Elsas J.D."/>
            <person name="Nichols N.N."/>
        </authorList>
    </citation>
    <scope>NUCLEOTIDE SEQUENCE [LARGE SCALE GENOMIC DNA]</scope>
    <source>
        <strain evidence="2 3">NRRL 30616</strain>
    </source>
</reference>
<feature type="transmembrane region" description="Helical" evidence="1">
    <location>
        <begin position="74"/>
        <end position="94"/>
    </location>
</feature>
<name>A0A1J7J8X3_9PEZI</name>
<evidence type="ECO:0000256" key="1">
    <source>
        <dbReference type="SAM" id="Phobius"/>
    </source>
</evidence>
<accession>A0A1J7J8X3</accession>
<dbReference type="EMBL" id="KV875101">
    <property type="protein sequence ID" value="OIW25628.1"/>
    <property type="molecule type" value="Genomic_DNA"/>
</dbReference>
<protein>
    <submittedName>
        <fullName evidence="2">Uncharacterized protein</fullName>
    </submittedName>
</protein>
<keyword evidence="3" id="KW-1185">Reference proteome</keyword>
<dbReference type="InParanoid" id="A0A1J7J8X3"/>
<keyword evidence="1" id="KW-1133">Transmembrane helix</keyword>
<dbReference type="AlphaFoldDB" id="A0A1J7J8X3"/>
<keyword evidence="1" id="KW-0812">Transmembrane</keyword>